<dbReference type="EMBL" id="JAAFGS010000002">
    <property type="protein sequence ID" value="NGZ74888.1"/>
    <property type="molecule type" value="Genomic_DNA"/>
</dbReference>
<dbReference type="InterPro" id="IPR007630">
    <property type="entry name" value="RNA_pol_sigma70_r4"/>
</dbReference>
<dbReference type="InterPro" id="IPR013325">
    <property type="entry name" value="RNA_pol_sigma_r2"/>
</dbReference>
<dbReference type="SUPFAM" id="SSF88659">
    <property type="entry name" value="Sigma3 and sigma4 domains of RNA polymerase sigma factors"/>
    <property type="match status" value="1"/>
</dbReference>
<evidence type="ECO:0000259" key="6">
    <source>
        <dbReference type="Pfam" id="PF04542"/>
    </source>
</evidence>
<dbReference type="Gene3D" id="1.10.10.10">
    <property type="entry name" value="Winged helix-like DNA-binding domain superfamily/Winged helix DNA-binding domain"/>
    <property type="match status" value="1"/>
</dbReference>
<dbReference type="Gene3D" id="1.10.1740.10">
    <property type="match status" value="1"/>
</dbReference>
<dbReference type="RefSeq" id="WP_166273220.1">
    <property type="nucleotide sequence ID" value="NZ_JAAFGS010000002.1"/>
</dbReference>
<evidence type="ECO:0000256" key="4">
    <source>
        <dbReference type="ARBA" id="ARBA00023125"/>
    </source>
</evidence>
<sequence length="179" mass="21007">MDDLELFETYKTTVYRYCLYMLKDRRDAEDVCQEVFVKAMLADRTDLRSEKAWLLRIAANECHGLMRRRIRGRDKEQKAYLRTAPLNHSPSVEAGYELREARAEFGLKLRQVKPKFREVLLLYYMADLPMAEVADMLNLPLGTVKSRINRGLKALKKQMEDENTAVQTKKRSDIHVSNY</sequence>
<dbReference type="NCBIfam" id="TIGR02937">
    <property type="entry name" value="sigma70-ECF"/>
    <property type="match status" value="1"/>
</dbReference>
<comment type="caution">
    <text evidence="8">The sequence shown here is derived from an EMBL/GenBank/DDBJ whole genome shotgun (WGS) entry which is preliminary data.</text>
</comment>
<evidence type="ECO:0000256" key="1">
    <source>
        <dbReference type="ARBA" id="ARBA00010641"/>
    </source>
</evidence>
<dbReference type="PANTHER" id="PTHR43133:SF51">
    <property type="entry name" value="RNA POLYMERASE SIGMA FACTOR"/>
    <property type="match status" value="1"/>
</dbReference>
<feature type="domain" description="RNA polymerase sigma-70 region 2" evidence="6">
    <location>
        <begin position="6"/>
        <end position="69"/>
    </location>
</feature>
<comment type="similarity">
    <text evidence="1">Belongs to the sigma-70 factor family. ECF subfamily.</text>
</comment>
<dbReference type="PANTHER" id="PTHR43133">
    <property type="entry name" value="RNA POLYMERASE ECF-TYPE SIGMA FACTO"/>
    <property type="match status" value="1"/>
</dbReference>
<evidence type="ECO:0000313" key="9">
    <source>
        <dbReference type="Proteomes" id="UP000800303"/>
    </source>
</evidence>
<dbReference type="InterPro" id="IPR039425">
    <property type="entry name" value="RNA_pol_sigma-70-like"/>
</dbReference>
<dbReference type="InterPro" id="IPR007627">
    <property type="entry name" value="RNA_pol_sigma70_r2"/>
</dbReference>
<keyword evidence="9" id="KW-1185">Reference proteome</keyword>
<dbReference type="InterPro" id="IPR014284">
    <property type="entry name" value="RNA_pol_sigma-70_dom"/>
</dbReference>
<keyword evidence="5" id="KW-0804">Transcription</keyword>
<dbReference type="Proteomes" id="UP000800303">
    <property type="component" value="Unassembled WGS sequence"/>
</dbReference>
<keyword evidence="2" id="KW-0805">Transcription regulation</keyword>
<evidence type="ECO:0000259" key="7">
    <source>
        <dbReference type="Pfam" id="PF04545"/>
    </source>
</evidence>
<keyword evidence="4" id="KW-0238">DNA-binding</keyword>
<proteinExistence type="inferred from homology"/>
<dbReference type="SUPFAM" id="SSF88946">
    <property type="entry name" value="Sigma2 domain of RNA polymerase sigma factors"/>
    <property type="match status" value="1"/>
</dbReference>
<dbReference type="Pfam" id="PF04545">
    <property type="entry name" value="Sigma70_r4"/>
    <property type="match status" value="1"/>
</dbReference>
<dbReference type="Pfam" id="PF04542">
    <property type="entry name" value="Sigma70_r2"/>
    <property type="match status" value="1"/>
</dbReference>
<evidence type="ECO:0000256" key="5">
    <source>
        <dbReference type="ARBA" id="ARBA00023163"/>
    </source>
</evidence>
<evidence type="ECO:0000256" key="2">
    <source>
        <dbReference type="ARBA" id="ARBA00023015"/>
    </source>
</evidence>
<dbReference type="InterPro" id="IPR013324">
    <property type="entry name" value="RNA_pol_sigma_r3/r4-like"/>
</dbReference>
<name>A0ABX0F1N2_9BACL</name>
<protein>
    <submittedName>
        <fullName evidence="8">RNA polymerase sigma factor</fullName>
    </submittedName>
</protein>
<evidence type="ECO:0000313" key="8">
    <source>
        <dbReference type="EMBL" id="NGZ74888.1"/>
    </source>
</evidence>
<accession>A0ABX0F1N2</accession>
<dbReference type="CDD" id="cd06171">
    <property type="entry name" value="Sigma70_r4"/>
    <property type="match status" value="1"/>
</dbReference>
<organism evidence="8 9">
    <name type="scientific">Saccharibacillus alkalitolerans</name>
    <dbReference type="NCBI Taxonomy" id="2705290"/>
    <lineage>
        <taxon>Bacteria</taxon>
        <taxon>Bacillati</taxon>
        <taxon>Bacillota</taxon>
        <taxon>Bacilli</taxon>
        <taxon>Bacillales</taxon>
        <taxon>Paenibacillaceae</taxon>
        <taxon>Saccharibacillus</taxon>
    </lineage>
</organism>
<dbReference type="InterPro" id="IPR036388">
    <property type="entry name" value="WH-like_DNA-bd_sf"/>
</dbReference>
<reference evidence="8 9" key="1">
    <citation type="submission" date="2020-01" db="EMBL/GenBank/DDBJ databases">
        <title>Polyphasic characterisation and genomic insights into a novel alkali tolerant bacterium VR-M41.</title>
        <authorList>
            <person name="Vemuluri V.R."/>
        </authorList>
    </citation>
    <scope>NUCLEOTIDE SEQUENCE [LARGE SCALE GENOMIC DNA]</scope>
    <source>
        <strain evidence="8 9">VR-M41</strain>
    </source>
</reference>
<evidence type="ECO:0000256" key="3">
    <source>
        <dbReference type="ARBA" id="ARBA00023082"/>
    </source>
</evidence>
<feature type="domain" description="RNA polymerase sigma-70 region 4" evidence="7">
    <location>
        <begin position="109"/>
        <end position="157"/>
    </location>
</feature>
<gene>
    <name evidence="8" type="ORF">GYN08_06110</name>
</gene>
<keyword evidence="3" id="KW-0731">Sigma factor</keyword>